<reference evidence="1 2" key="1">
    <citation type="submission" date="2020-03" db="EMBL/GenBank/DDBJ databases">
        <title>Draft Genome Sequence of 2-Methylisoborneol Producing Pseudanabaena yagii Strain GIHE-NHR1 Isolated from North Han River in South Korea.</title>
        <authorList>
            <person name="Jeong J."/>
        </authorList>
    </citation>
    <scope>NUCLEOTIDE SEQUENCE [LARGE SCALE GENOMIC DNA]</scope>
    <source>
        <strain evidence="1 2">GIHE-NHR1</strain>
    </source>
</reference>
<organism evidence="1 2">
    <name type="scientific">Pseudanabaena yagii GIHE-NHR1</name>
    <dbReference type="NCBI Taxonomy" id="2722753"/>
    <lineage>
        <taxon>Bacteria</taxon>
        <taxon>Bacillati</taxon>
        <taxon>Cyanobacteriota</taxon>
        <taxon>Cyanophyceae</taxon>
        <taxon>Pseudanabaenales</taxon>
        <taxon>Pseudanabaenaceae</taxon>
        <taxon>Pseudanabaena</taxon>
        <taxon>Pseudanabaena yagii</taxon>
    </lineage>
</organism>
<evidence type="ECO:0000313" key="2">
    <source>
        <dbReference type="Proteomes" id="UP000738376"/>
    </source>
</evidence>
<dbReference type="InterPro" id="IPR021710">
    <property type="entry name" value="DUF3293"/>
</dbReference>
<sequence>MFRYFKDLEKLADALHVEHFATMGDELKCRDSQDLAVEVLAWMEAHNFDIVPVEKDGEKSFFIDRGKDLTDLADGEIIANRMKPINFKMVHPDVSIKDALTELVKKKWFFVGIDSELKGIVTLADLGKPTVSFYLLSNLLMLESGLRRLLGSYTDTQIPDAAPEYGDTFPRTINEINKTKDLKTALNLPLGDKYFRKSTKYLIDLRNALAHGRSIVDEYNDISEAIDCINKLESLLRDVGSLIKERKNVWEKFVKTHVVKRIDIKEIGKLINIREIWAGNNAMPNLPMNFPIYVISVANPLEEVLSTDENEQRHRGLHAILESRKLKFEEVFGESPNGKWSEASFAIEGISTKDACELAQKFEQRAIFELTQDQIRVISVDGECQREDERCRYDS</sequence>
<gene>
    <name evidence="1" type="ORF">HC246_25080</name>
</gene>
<dbReference type="EMBL" id="JAAVJL010000008">
    <property type="protein sequence ID" value="NMF61206.1"/>
    <property type="molecule type" value="Genomic_DNA"/>
</dbReference>
<keyword evidence="2" id="KW-1185">Reference proteome</keyword>
<evidence type="ECO:0000313" key="1">
    <source>
        <dbReference type="EMBL" id="NMF61206.1"/>
    </source>
</evidence>
<accession>A0ABX1M0Q0</accession>
<dbReference type="RefSeq" id="WP_169366151.1">
    <property type="nucleotide sequence ID" value="NZ_JAAVJL010000008.1"/>
</dbReference>
<dbReference type="Proteomes" id="UP000738376">
    <property type="component" value="Unassembled WGS sequence"/>
</dbReference>
<name>A0ABX1M0Q0_9CYAN</name>
<comment type="caution">
    <text evidence="1">The sequence shown here is derived from an EMBL/GenBank/DDBJ whole genome shotgun (WGS) entry which is preliminary data.</text>
</comment>
<proteinExistence type="predicted"/>
<protein>
    <submittedName>
        <fullName evidence="1">DUF3293 domain-containing protein</fullName>
    </submittedName>
</protein>
<dbReference type="Pfam" id="PF11697">
    <property type="entry name" value="DUF3293"/>
    <property type="match status" value="1"/>
</dbReference>
<dbReference type="SUPFAM" id="SSF54631">
    <property type="entry name" value="CBS-domain pair"/>
    <property type="match status" value="1"/>
</dbReference>
<dbReference type="InterPro" id="IPR046342">
    <property type="entry name" value="CBS_dom_sf"/>
</dbReference>